<dbReference type="GO" id="GO:0180022">
    <property type="term" value="C:RQC-trigger complex"/>
    <property type="evidence" value="ECO:0007669"/>
    <property type="project" value="InterPro"/>
</dbReference>
<dbReference type="GO" id="GO:0072344">
    <property type="term" value="P:rescue of stalled ribosome"/>
    <property type="evidence" value="ECO:0007669"/>
    <property type="project" value="InterPro"/>
</dbReference>
<dbReference type="EMBL" id="HE575318">
    <property type="protein sequence ID" value="CCC90655.1"/>
    <property type="molecule type" value="Genomic_DNA"/>
</dbReference>
<dbReference type="PANTHER" id="PTHR12963">
    <property type="entry name" value="THYROID RECEPTOR INTERACTING PROTEIN RELATED"/>
    <property type="match status" value="1"/>
</dbReference>
<accession>G0ULZ3</accession>
<dbReference type="InterPro" id="IPR039128">
    <property type="entry name" value="TRIP4-like"/>
</dbReference>
<evidence type="ECO:0000256" key="1">
    <source>
        <dbReference type="SAM" id="MobiDB-lite"/>
    </source>
</evidence>
<dbReference type="PANTHER" id="PTHR12963:SF4">
    <property type="entry name" value="ACTIVATING SIGNAL COINTEGRATOR 1"/>
    <property type="match status" value="1"/>
</dbReference>
<reference evidence="3" key="1">
    <citation type="journal article" date="2012" name="Proc. Natl. Acad. Sci. U.S.A.">
        <title>Antigenic diversity is generated by distinct evolutionary mechanisms in African trypanosome species.</title>
        <authorList>
            <person name="Jackson A.P."/>
            <person name="Berry A."/>
            <person name="Aslett M."/>
            <person name="Allison H.C."/>
            <person name="Burton P."/>
            <person name="Vavrova-Anderson J."/>
            <person name="Brown R."/>
            <person name="Browne H."/>
            <person name="Corton N."/>
            <person name="Hauser H."/>
            <person name="Gamble J."/>
            <person name="Gilderthorp R."/>
            <person name="Marcello L."/>
            <person name="McQuillan J."/>
            <person name="Otto T.D."/>
            <person name="Quail M.A."/>
            <person name="Sanders M.J."/>
            <person name="van Tonder A."/>
            <person name="Ginger M.L."/>
            <person name="Field M.C."/>
            <person name="Barry J.D."/>
            <person name="Hertz-Fowler C."/>
            <person name="Berriman M."/>
        </authorList>
    </citation>
    <scope>NUCLEOTIDE SEQUENCE</scope>
    <source>
        <strain evidence="3">IL3000</strain>
    </source>
</reference>
<dbReference type="GO" id="GO:0045893">
    <property type="term" value="P:positive regulation of DNA-templated transcription"/>
    <property type="evidence" value="ECO:0007669"/>
    <property type="project" value="TreeGrafter"/>
</dbReference>
<dbReference type="VEuPathDB" id="TriTrypDB:TcIL3000_5_4020"/>
<dbReference type="GO" id="GO:0008270">
    <property type="term" value="F:zinc ion binding"/>
    <property type="evidence" value="ECO:0007669"/>
    <property type="project" value="InterPro"/>
</dbReference>
<feature type="domain" description="TRIP4/RQT4 C2HC5-type zinc finger" evidence="2">
    <location>
        <begin position="143"/>
        <end position="177"/>
    </location>
</feature>
<gene>
    <name evidence="3" type="ORF">TCIL3000_5_4020</name>
</gene>
<feature type="region of interest" description="Disordered" evidence="1">
    <location>
        <begin position="83"/>
        <end position="102"/>
    </location>
</feature>
<name>G0ULZ3_TRYCI</name>
<proteinExistence type="predicted"/>
<protein>
    <submittedName>
        <fullName evidence="3">Uncharacterized protein TCIL3000_5_4020</fullName>
    </submittedName>
</protein>
<dbReference type="InterPro" id="IPR009349">
    <property type="entry name" value="TRIP4/RQT4_C2HC5_Znf"/>
</dbReference>
<dbReference type="AlphaFoldDB" id="G0ULZ3"/>
<sequence>MPPKRWGHALGVGATKTHKEALVSYVRNEIQDNNHLGLLGDELENMVSMLVTCGTREEVHEWCQTLLLGEALAAEVIKRRAKGGPPFQDGPVKPGKTQAVSHGAKGSRTLNLCTQRRGKNKASLNKNGNNSSDASLPNPVFFECGCFATEHSLRGNCANCGRIICEKESDEMCYSCGLDPAVCVALRN</sequence>
<evidence type="ECO:0000259" key="2">
    <source>
        <dbReference type="Pfam" id="PF06221"/>
    </source>
</evidence>
<organism evidence="3">
    <name type="scientific">Trypanosoma congolense (strain IL3000)</name>
    <dbReference type="NCBI Taxonomy" id="1068625"/>
    <lineage>
        <taxon>Eukaryota</taxon>
        <taxon>Discoba</taxon>
        <taxon>Euglenozoa</taxon>
        <taxon>Kinetoplastea</taxon>
        <taxon>Metakinetoplastina</taxon>
        <taxon>Trypanosomatida</taxon>
        <taxon>Trypanosomatidae</taxon>
        <taxon>Trypanosoma</taxon>
        <taxon>Nannomonas</taxon>
    </lineage>
</organism>
<evidence type="ECO:0000313" key="3">
    <source>
        <dbReference type="EMBL" id="CCC90655.1"/>
    </source>
</evidence>
<dbReference type="GO" id="GO:0005634">
    <property type="term" value="C:nucleus"/>
    <property type="evidence" value="ECO:0007669"/>
    <property type="project" value="InterPro"/>
</dbReference>
<dbReference type="Pfam" id="PF06221">
    <property type="entry name" value="zf-C2HC5"/>
    <property type="match status" value="1"/>
</dbReference>